<feature type="domain" description="Zn-dependent metallo-hydrolase RNA specificity" evidence="2">
    <location>
        <begin position="270"/>
        <end position="313"/>
    </location>
</feature>
<dbReference type="PANTHER" id="PTHR11203:SF37">
    <property type="entry name" value="INTEGRATOR COMPLEX SUBUNIT 11"/>
    <property type="match status" value="1"/>
</dbReference>
<evidence type="ECO:0000256" key="1">
    <source>
        <dbReference type="SAM" id="MobiDB-lite"/>
    </source>
</evidence>
<dbReference type="InterPro" id="IPR011108">
    <property type="entry name" value="RMMBL"/>
</dbReference>
<dbReference type="PANTHER" id="PTHR11203">
    <property type="entry name" value="CLEAVAGE AND POLYADENYLATION SPECIFICITY FACTOR FAMILY MEMBER"/>
    <property type="match status" value="1"/>
</dbReference>
<reference evidence="3 4" key="1">
    <citation type="submission" date="2016-08" db="EMBL/GenBank/DDBJ databases">
        <title>New Insights into Marine Group III Euryarchaeota, from dark to light.</title>
        <authorList>
            <person name="Haro-Moreno J.M."/>
            <person name="Rodriguez-Valera F."/>
            <person name="Lopez-Garcia P."/>
            <person name="Moreira D."/>
            <person name="Martin-Cuadrado A.B."/>
        </authorList>
    </citation>
    <scope>NUCLEOTIDE SEQUENCE [LARGE SCALE GENOMIC DNA]</scope>
    <source>
        <strain evidence="3">CG-Epi6</strain>
    </source>
</reference>
<feature type="compositionally biased region" description="Basic and acidic residues" evidence="1">
    <location>
        <begin position="34"/>
        <end position="43"/>
    </location>
</feature>
<dbReference type="AlphaFoldDB" id="A0A1J5SN21"/>
<comment type="caution">
    <text evidence="3">The sequence shown here is derived from an EMBL/GenBank/DDBJ whole genome shotgun (WGS) entry which is preliminary data.</text>
</comment>
<dbReference type="EMBL" id="MIYV01000025">
    <property type="protein sequence ID" value="OIR09889.1"/>
    <property type="molecule type" value="Genomic_DNA"/>
</dbReference>
<dbReference type="Pfam" id="PF07521">
    <property type="entry name" value="RMMBL"/>
    <property type="match status" value="1"/>
</dbReference>
<protein>
    <recommendedName>
        <fullName evidence="2">Zn-dependent metallo-hydrolase RNA specificity domain-containing protein</fullName>
    </recommendedName>
</protein>
<organism evidence="3 4">
    <name type="scientific">Marine Group III euryarchaeote CG-Epi6</name>
    <dbReference type="NCBI Taxonomy" id="1889000"/>
    <lineage>
        <taxon>Archaea</taxon>
        <taxon>Methanobacteriati</taxon>
        <taxon>Thermoplasmatota</taxon>
        <taxon>Thermoplasmata</taxon>
        <taxon>Candidatus Thermoprofundales</taxon>
    </lineage>
</organism>
<proteinExistence type="predicted"/>
<dbReference type="InterPro" id="IPR050698">
    <property type="entry name" value="MBL"/>
</dbReference>
<dbReference type="Proteomes" id="UP000183403">
    <property type="component" value="Unassembled WGS sequence"/>
</dbReference>
<name>A0A1J5SN21_9ARCH</name>
<dbReference type="Gene3D" id="3.60.15.10">
    <property type="entry name" value="Ribonuclease Z/Hydroxyacylglutathione hydrolase-like"/>
    <property type="match status" value="1"/>
</dbReference>
<gene>
    <name evidence="3" type="ORF">BEU03_01325</name>
</gene>
<dbReference type="InterPro" id="IPR036866">
    <property type="entry name" value="RibonucZ/Hydroxyglut_hydro"/>
</dbReference>
<evidence type="ECO:0000313" key="3">
    <source>
        <dbReference type="EMBL" id="OIR09889.1"/>
    </source>
</evidence>
<evidence type="ECO:0000313" key="4">
    <source>
        <dbReference type="Proteomes" id="UP000183403"/>
    </source>
</evidence>
<feature type="region of interest" description="Disordered" evidence="1">
    <location>
        <begin position="22"/>
        <end position="43"/>
    </location>
</feature>
<sequence length="328" mass="35977">MEVFDYKGICLKRDKRAIYLDPSSGRPDGAVSHGHSDHLRPKTHMTEPTKEVMIARTGHKEATTHNFHEKFKINDFELEFVSAGHVVGSAMIDCEGVLYTGDYNPYGTVTAGIAKPQDCDTLIVESTYGKRDQVLPDRNEVLSDLQAWIMATSAKEGAIIGAYSLGKAQEVIATANLGGVTPVVSEGVASVSDIYRKNGIKLEYNTYSELTEKEQENAELLVTSTTAANGKKQDEAVTNMRKKGAKTARVSGWCAFSEWALRSVDAGFPISDHSDFSGTMKFVEECNPKQVYTVHGSTKELAKEIQKQLGINAQPLPKYGQASIEKYN</sequence>
<evidence type="ECO:0000259" key="2">
    <source>
        <dbReference type="Pfam" id="PF07521"/>
    </source>
</evidence>
<accession>A0A1J5SN21</accession>
<dbReference type="SUPFAM" id="SSF56281">
    <property type="entry name" value="Metallo-hydrolase/oxidoreductase"/>
    <property type="match status" value="1"/>
</dbReference>
<dbReference type="GO" id="GO:0004521">
    <property type="term" value="F:RNA endonuclease activity"/>
    <property type="evidence" value="ECO:0007669"/>
    <property type="project" value="TreeGrafter"/>
</dbReference>
<dbReference type="Gene3D" id="3.40.50.10890">
    <property type="match status" value="1"/>
</dbReference>